<organism evidence="1 2">
    <name type="scientific">Georgfuchsia toluolica</name>
    <dbReference type="NCBI Taxonomy" id="424218"/>
    <lineage>
        <taxon>Bacteria</taxon>
        <taxon>Pseudomonadati</taxon>
        <taxon>Pseudomonadota</taxon>
        <taxon>Betaproteobacteria</taxon>
        <taxon>Nitrosomonadales</taxon>
        <taxon>Sterolibacteriaceae</taxon>
        <taxon>Georgfuchsia</taxon>
    </lineage>
</organism>
<sequence>MPFKRKVGAKLYLNFADGSDIQISDERPFIELGGTPIYLEDFS</sequence>
<dbReference type="EMBL" id="CAJQUM010000001">
    <property type="protein sequence ID" value="CAG4882186.1"/>
    <property type="molecule type" value="Genomic_DNA"/>
</dbReference>
<evidence type="ECO:0000313" key="1">
    <source>
        <dbReference type="EMBL" id="CAG4882186.1"/>
    </source>
</evidence>
<gene>
    <name evidence="1" type="ORF">GTOL_10068</name>
</gene>
<accession>A0A916N854</accession>
<evidence type="ECO:0000313" key="2">
    <source>
        <dbReference type="Proteomes" id="UP000742786"/>
    </source>
</evidence>
<proteinExistence type="predicted"/>
<dbReference type="Proteomes" id="UP000742786">
    <property type="component" value="Unassembled WGS sequence"/>
</dbReference>
<protein>
    <submittedName>
        <fullName evidence="1">Uncharacterized protein</fullName>
    </submittedName>
</protein>
<name>A0A916N854_9PROT</name>
<comment type="caution">
    <text evidence="1">The sequence shown here is derived from an EMBL/GenBank/DDBJ whole genome shotgun (WGS) entry which is preliminary data.</text>
</comment>
<reference evidence="1" key="1">
    <citation type="submission" date="2021-04" db="EMBL/GenBank/DDBJ databases">
        <authorList>
            <person name="Hornung B."/>
        </authorList>
    </citation>
    <scope>NUCLEOTIDE SEQUENCE</scope>
    <source>
        <strain evidence="1">G5G6</strain>
    </source>
</reference>
<dbReference type="AlphaFoldDB" id="A0A916N854"/>
<keyword evidence="2" id="KW-1185">Reference proteome</keyword>